<dbReference type="Pfam" id="PF00729">
    <property type="entry name" value="Viral_coat"/>
    <property type="match status" value="1"/>
</dbReference>
<organism evidence="8">
    <name type="scientific">Riboviria sp</name>
    <dbReference type="NCBI Taxonomy" id="2585031"/>
    <lineage>
        <taxon>Viruses</taxon>
        <taxon>Riboviria</taxon>
    </lineage>
</organism>
<comment type="subcellular location">
    <subcellularLocation>
        <location evidence="1">Virion</location>
    </subcellularLocation>
</comment>
<comment type="similarity">
    <text evidence="2">Belongs to the icosahedral plant coat protein family.</text>
</comment>
<name>A0A514CZB5_9VIRU</name>
<keyword evidence="4" id="KW-0167">Capsid protein</keyword>
<dbReference type="SUPFAM" id="SSF88633">
    <property type="entry name" value="Positive stranded ssRNA viruses"/>
    <property type="match status" value="1"/>
</dbReference>
<evidence type="ECO:0000256" key="3">
    <source>
        <dbReference type="ARBA" id="ARBA00018091"/>
    </source>
</evidence>
<dbReference type="EMBL" id="MN032865">
    <property type="protein sequence ID" value="QDH86711.1"/>
    <property type="molecule type" value="Genomic_DNA"/>
</dbReference>
<dbReference type="Gene3D" id="2.60.120.20">
    <property type="match status" value="1"/>
</dbReference>
<sequence length="277" mass="29918">MNSPVSCLPDPIQNMKKKIIKKQAKKRVVPFVKTVNAPTTFGTVQSSRQRASSFPIMAMKGESCIVKNFELSVGFPTGAGFQPYTVIGNPGNPTTFPWLSAIAKTYQKYRYLYLRALYTTTTSTSSTGTVAIQFKYDNFDSDPGSLQSIMAGDSASCGPVWYGGAVNSDKGFDSSLNMESNIFVDLDVRKMTAPWYYVRTGTNSYPTHTSLTGAPTGGIGTLAISDGSYKDNTAFPFNILLASNNAQNSASSNISPGTLYLAYIVEFAEPVDPALDN</sequence>
<dbReference type="GO" id="GO:0039617">
    <property type="term" value="C:T=3 icosahedral viral capsid"/>
    <property type="evidence" value="ECO:0007669"/>
    <property type="project" value="UniProtKB-KW"/>
</dbReference>
<dbReference type="InterPro" id="IPR000937">
    <property type="entry name" value="Capsid_prot_S-dom_vir"/>
</dbReference>
<evidence type="ECO:0000256" key="2">
    <source>
        <dbReference type="ARBA" id="ARBA00007446"/>
    </source>
</evidence>
<accession>A0A514CZB5</accession>
<keyword evidence="6" id="KW-1142">T=3 icosahedral capsid protein</keyword>
<gene>
    <name evidence="8" type="ORF">H2Rhizo334413_000001</name>
</gene>
<dbReference type="GO" id="GO:0005198">
    <property type="term" value="F:structural molecule activity"/>
    <property type="evidence" value="ECO:0007669"/>
    <property type="project" value="InterPro"/>
</dbReference>
<dbReference type="PROSITE" id="PS00555">
    <property type="entry name" value="ICOSAH_VIR_COAT_S"/>
    <property type="match status" value="1"/>
</dbReference>
<keyword evidence="5" id="KW-0946">Virion</keyword>
<protein>
    <recommendedName>
        <fullName evidence="3">Capsid protein</fullName>
    </recommendedName>
</protein>
<evidence type="ECO:0000256" key="1">
    <source>
        <dbReference type="ARBA" id="ARBA00004328"/>
    </source>
</evidence>
<feature type="domain" description="Icosahedral viral capsid protein S" evidence="7">
    <location>
        <begin position="45"/>
        <end position="272"/>
    </location>
</feature>
<proteinExistence type="inferred from homology"/>
<evidence type="ECO:0000256" key="5">
    <source>
        <dbReference type="ARBA" id="ARBA00022844"/>
    </source>
</evidence>
<evidence type="ECO:0000256" key="6">
    <source>
        <dbReference type="ARBA" id="ARBA00023060"/>
    </source>
</evidence>
<evidence type="ECO:0000259" key="7">
    <source>
        <dbReference type="Pfam" id="PF00729"/>
    </source>
</evidence>
<reference evidence="8" key="1">
    <citation type="submission" date="2019-05" db="EMBL/GenBank/DDBJ databases">
        <title>Metatranscriptomic reconstruction reveals RNA viruses with the potential to shape carbon cycling in soil.</title>
        <authorList>
            <person name="Starr E.P."/>
            <person name="Nuccio E."/>
            <person name="Pett-Ridge J."/>
            <person name="Banfield J.F."/>
            <person name="Firestone M.K."/>
        </authorList>
    </citation>
    <scope>NUCLEOTIDE SEQUENCE</scope>
    <source>
        <strain evidence="8">H2_Rhizo_33_scaffold_4413</strain>
    </source>
</reference>
<evidence type="ECO:0000256" key="4">
    <source>
        <dbReference type="ARBA" id="ARBA00022561"/>
    </source>
</evidence>
<dbReference type="InterPro" id="IPR029053">
    <property type="entry name" value="Viral_coat"/>
</dbReference>
<evidence type="ECO:0000313" key="8">
    <source>
        <dbReference type="EMBL" id="QDH86711.1"/>
    </source>
</evidence>